<keyword evidence="3" id="KW-1185">Reference proteome</keyword>
<feature type="transmembrane region" description="Helical" evidence="1">
    <location>
        <begin position="68"/>
        <end position="90"/>
    </location>
</feature>
<proteinExistence type="predicted"/>
<evidence type="ECO:0000256" key="1">
    <source>
        <dbReference type="SAM" id="Phobius"/>
    </source>
</evidence>
<dbReference type="AlphaFoldDB" id="A0A0V0ZYV0"/>
<dbReference type="Proteomes" id="UP000054783">
    <property type="component" value="Unassembled WGS sequence"/>
</dbReference>
<sequence>MNFGATQKMHNVWENIIFVVLFGAALDLLILSTRLTHYKINNTPRFGASERCCDFSCTISLLYFRLSFLFWSSITTAVYVTIEVPLFLAFRVLYDTGPVVQLLPGCISFRLMLSRCGFSALHLWYISNSTGLNPVLLFGCLYHALSLPV</sequence>
<evidence type="ECO:0000313" key="3">
    <source>
        <dbReference type="Proteomes" id="UP000054783"/>
    </source>
</evidence>
<keyword evidence="1" id="KW-0812">Transmembrane</keyword>
<accession>A0A0V0ZYV0</accession>
<dbReference type="EMBL" id="JYDQ01000063">
    <property type="protein sequence ID" value="KRY17315.1"/>
    <property type="molecule type" value="Genomic_DNA"/>
</dbReference>
<keyword evidence="1" id="KW-1133">Transmembrane helix</keyword>
<gene>
    <name evidence="2" type="ORF">T12_10085</name>
</gene>
<keyword evidence="1" id="KW-0472">Membrane</keyword>
<organism evidence="2 3">
    <name type="scientific">Trichinella patagoniensis</name>
    <dbReference type="NCBI Taxonomy" id="990121"/>
    <lineage>
        <taxon>Eukaryota</taxon>
        <taxon>Metazoa</taxon>
        <taxon>Ecdysozoa</taxon>
        <taxon>Nematoda</taxon>
        <taxon>Enoplea</taxon>
        <taxon>Dorylaimia</taxon>
        <taxon>Trichinellida</taxon>
        <taxon>Trichinellidae</taxon>
        <taxon>Trichinella</taxon>
    </lineage>
</organism>
<evidence type="ECO:0000313" key="2">
    <source>
        <dbReference type="EMBL" id="KRY17315.1"/>
    </source>
</evidence>
<reference evidence="2 3" key="1">
    <citation type="submission" date="2015-01" db="EMBL/GenBank/DDBJ databases">
        <title>Evolution of Trichinella species and genotypes.</title>
        <authorList>
            <person name="Korhonen P.K."/>
            <person name="Edoardo P."/>
            <person name="Giuseppe L.R."/>
            <person name="Gasser R.B."/>
        </authorList>
    </citation>
    <scope>NUCLEOTIDE SEQUENCE [LARGE SCALE GENOMIC DNA]</scope>
    <source>
        <strain evidence="2">ISS2496</strain>
    </source>
</reference>
<protein>
    <submittedName>
        <fullName evidence="2">Uncharacterized protein</fullName>
    </submittedName>
</protein>
<feature type="transmembrane region" description="Helical" evidence="1">
    <location>
        <begin position="12"/>
        <end position="31"/>
    </location>
</feature>
<comment type="caution">
    <text evidence="2">The sequence shown here is derived from an EMBL/GenBank/DDBJ whole genome shotgun (WGS) entry which is preliminary data.</text>
</comment>
<name>A0A0V0ZYV0_9BILA</name>